<gene>
    <name evidence="1" type="ORF">QYF49_22190</name>
</gene>
<organism evidence="1 2">
    <name type="scientific">Fictibacillus terranigra</name>
    <dbReference type="NCBI Taxonomy" id="3058424"/>
    <lineage>
        <taxon>Bacteria</taxon>
        <taxon>Bacillati</taxon>
        <taxon>Bacillota</taxon>
        <taxon>Bacilli</taxon>
        <taxon>Bacillales</taxon>
        <taxon>Fictibacillaceae</taxon>
        <taxon>Fictibacillus</taxon>
    </lineage>
</organism>
<dbReference type="PANTHER" id="PTHR48100">
    <property type="entry name" value="BROAD-SPECIFICITY PHOSPHATASE YOR283W-RELATED"/>
    <property type="match status" value="1"/>
</dbReference>
<dbReference type="InterPro" id="IPR029033">
    <property type="entry name" value="His_PPase_superfam"/>
</dbReference>
<accession>A0ABT8ECM2</accession>
<sequence>MKSILIVRHCKANGQERNAVLTNEGLRQSRELKNFLMAKPVDRIISSPFTRAVDSIELLAKIKELPIETDERLAERILSSVERADWLELLEQSFNDFAIVLEGGESHQQATERVKPLIEEILASPFQCTVLVTHGNLMTLLLKIFDNRIGFSDWRALSNPDVYEVTVTEEVRIQRIWE</sequence>
<dbReference type="PANTHER" id="PTHR48100:SF1">
    <property type="entry name" value="HISTIDINE PHOSPHATASE FAMILY PROTEIN-RELATED"/>
    <property type="match status" value="1"/>
</dbReference>
<dbReference type="SUPFAM" id="SSF53254">
    <property type="entry name" value="Phosphoglycerate mutase-like"/>
    <property type="match status" value="1"/>
</dbReference>
<protein>
    <submittedName>
        <fullName evidence="1">Histidine phosphatase family protein</fullName>
    </submittedName>
</protein>
<dbReference type="RefSeq" id="WP_290401783.1">
    <property type="nucleotide sequence ID" value="NZ_JAUHLN010000006.1"/>
</dbReference>
<name>A0ABT8ECM2_9BACL</name>
<keyword evidence="2" id="KW-1185">Reference proteome</keyword>
<comment type="caution">
    <text evidence="1">The sequence shown here is derived from an EMBL/GenBank/DDBJ whole genome shotgun (WGS) entry which is preliminary data.</text>
</comment>
<proteinExistence type="predicted"/>
<evidence type="ECO:0000313" key="2">
    <source>
        <dbReference type="Proteomes" id="UP001168694"/>
    </source>
</evidence>
<dbReference type="Pfam" id="PF00300">
    <property type="entry name" value="His_Phos_1"/>
    <property type="match status" value="1"/>
</dbReference>
<evidence type="ECO:0000313" key="1">
    <source>
        <dbReference type="EMBL" id="MDN4075675.1"/>
    </source>
</evidence>
<dbReference type="Gene3D" id="3.40.50.1240">
    <property type="entry name" value="Phosphoglycerate mutase-like"/>
    <property type="match status" value="1"/>
</dbReference>
<dbReference type="InterPro" id="IPR013078">
    <property type="entry name" value="His_Pase_superF_clade-1"/>
</dbReference>
<dbReference type="InterPro" id="IPR050275">
    <property type="entry name" value="PGM_Phosphatase"/>
</dbReference>
<reference evidence="1" key="1">
    <citation type="submission" date="2023-06" db="EMBL/GenBank/DDBJ databases">
        <title>Draft Genome Sequences of Representative Paenibacillus Polymyxa, Bacillus cereus, Fictibacillus sp., and Brevibacillus agri Strains Isolated from Amazonian Dark Earth.</title>
        <authorList>
            <person name="Pellegrinetti T.A."/>
            <person name="Cunha I.C.M."/>
            <person name="Chaves M.G."/>
            <person name="Freitas A.S."/>
            <person name="Silva A.V.R."/>
            <person name="Tsai S.M."/>
            <person name="Mendes L.W."/>
        </authorList>
    </citation>
    <scope>NUCLEOTIDE SEQUENCE</scope>
    <source>
        <strain evidence="1">CENA-BCM004</strain>
    </source>
</reference>
<dbReference type="EMBL" id="JAUHLN010000006">
    <property type="protein sequence ID" value="MDN4075675.1"/>
    <property type="molecule type" value="Genomic_DNA"/>
</dbReference>
<dbReference type="Proteomes" id="UP001168694">
    <property type="component" value="Unassembled WGS sequence"/>
</dbReference>
<dbReference type="CDD" id="cd07067">
    <property type="entry name" value="HP_PGM_like"/>
    <property type="match status" value="1"/>
</dbReference>